<protein>
    <submittedName>
        <fullName evidence="1">Uncharacterized protein</fullName>
    </submittedName>
</protein>
<dbReference type="AlphaFoldDB" id="A0A3M2XBV1"/>
<evidence type="ECO:0000313" key="2">
    <source>
        <dbReference type="Proteomes" id="UP000282378"/>
    </source>
</evidence>
<evidence type="ECO:0000313" key="1">
    <source>
        <dbReference type="EMBL" id="RML61244.1"/>
    </source>
</evidence>
<dbReference type="RefSeq" id="WP_046464005.1">
    <property type="nucleotide sequence ID" value="NZ_LGLH01000075.1"/>
</dbReference>
<dbReference type="EMBL" id="RBNL01002975">
    <property type="protein sequence ID" value="RML61244.1"/>
    <property type="molecule type" value="Genomic_DNA"/>
</dbReference>
<proteinExistence type="predicted"/>
<name>A0A3M2XBV1_PSEYM</name>
<sequence length="68" mass="7349">MESRGTVIHAVGKYQVYEVIKTYLDNTTEIIGHRVEGPGADSTSLLSKDDAVKIANDLSSTPSSKLKI</sequence>
<comment type="caution">
    <text evidence="1">The sequence shown here is derived from an EMBL/GenBank/DDBJ whole genome shotgun (WGS) entry which is preliminary data.</text>
</comment>
<dbReference type="GeneID" id="44146161"/>
<dbReference type="Proteomes" id="UP000282378">
    <property type="component" value="Unassembled WGS sequence"/>
</dbReference>
<organism evidence="1 2">
    <name type="scientific">Pseudomonas syringae pv. maculicola</name>
    <dbReference type="NCBI Taxonomy" id="59511"/>
    <lineage>
        <taxon>Bacteria</taxon>
        <taxon>Pseudomonadati</taxon>
        <taxon>Pseudomonadota</taxon>
        <taxon>Gammaproteobacteria</taxon>
        <taxon>Pseudomonadales</taxon>
        <taxon>Pseudomonadaceae</taxon>
        <taxon>Pseudomonas</taxon>
    </lineage>
</organism>
<gene>
    <name evidence="1" type="ORF">APX70_05370</name>
</gene>
<accession>A0A3M2XBV1</accession>
<reference evidence="1 2" key="1">
    <citation type="submission" date="2018-08" db="EMBL/GenBank/DDBJ databases">
        <title>Recombination of ecologically and evolutionarily significant loci maintains genetic cohesion in the Pseudomonas syringae species complex.</title>
        <authorList>
            <person name="Dillon M."/>
            <person name="Thakur S."/>
            <person name="Almeida R.N.D."/>
            <person name="Weir B.S."/>
            <person name="Guttman D.S."/>
        </authorList>
    </citation>
    <scope>NUCLEOTIDE SEQUENCE [LARGE SCALE GENOMIC DNA]</scope>
    <source>
        <strain evidence="1 2">88_10</strain>
    </source>
</reference>